<name>A0A0C2WWV5_AMAMK</name>
<evidence type="ECO:0000256" key="1">
    <source>
        <dbReference type="ARBA" id="ARBA00023157"/>
    </source>
</evidence>
<sequence length="301" mass="32214">MLYGELAFLLFTVALVQAAPYLLPRQTSPLSASQLAALDPYTQFARASYCPDPVLADWSCGEACSALSGFTPTLVGGDGNSVQIFFVGYWSDQNSVVVAHEGTDPTKFLSLLTDANIAMATLDPTLFPGVPSTVRVHDGFRHAQAQTAHQILAEVRRLMSAYKTTHLTLVGHSLGGAIAELDSLFFALNIPGVTIKAVTYGTPRVGNSEFAHLIDAHVPDFTRVNNKRDPIPIVPGRFLGFAHPSGEIHILPSGSAITCSGDDDATDAHCTDKFVPNIFVANILDHLGPYNGIPIGTLFCY</sequence>
<dbReference type="CDD" id="cd00519">
    <property type="entry name" value="Lipase_3"/>
    <property type="match status" value="1"/>
</dbReference>
<keyword evidence="8" id="KW-1185">Reference proteome</keyword>
<dbReference type="SUPFAM" id="SSF53474">
    <property type="entry name" value="alpha/beta-Hydrolases"/>
    <property type="match status" value="1"/>
</dbReference>
<dbReference type="STRING" id="946122.A0A0C2WWV5"/>
<dbReference type="OrthoDB" id="426718at2759"/>
<dbReference type="InterPro" id="IPR002921">
    <property type="entry name" value="Fungal_lipase-type"/>
</dbReference>
<evidence type="ECO:0000313" key="7">
    <source>
        <dbReference type="EMBL" id="KIL66292.1"/>
    </source>
</evidence>
<dbReference type="PANTHER" id="PTHR45856:SF25">
    <property type="entry name" value="FUNGAL LIPASE-LIKE DOMAIN-CONTAINING PROTEIN"/>
    <property type="match status" value="1"/>
</dbReference>
<feature type="chain" id="PRO_5002170432" description="Fungal lipase-type domain-containing protein" evidence="5">
    <location>
        <begin position="19"/>
        <end position="301"/>
    </location>
</feature>
<proteinExistence type="inferred from homology"/>
<evidence type="ECO:0000259" key="6">
    <source>
        <dbReference type="Pfam" id="PF01764"/>
    </source>
</evidence>
<evidence type="ECO:0000256" key="3">
    <source>
        <dbReference type="ARBA" id="ARBA00047591"/>
    </source>
</evidence>
<dbReference type="HOGENOM" id="CLU_032957_9_1_1"/>
<protein>
    <recommendedName>
        <fullName evidence="6">Fungal lipase-type domain-containing protein</fullName>
    </recommendedName>
</protein>
<evidence type="ECO:0000256" key="4">
    <source>
        <dbReference type="ARBA" id="ARBA00048461"/>
    </source>
</evidence>
<dbReference type="AlphaFoldDB" id="A0A0C2WWV5"/>
<dbReference type="Pfam" id="PF01764">
    <property type="entry name" value="Lipase_3"/>
    <property type="match status" value="1"/>
</dbReference>
<comment type="catalytic activity">
    <reaction evidence="3">
        <text>a diacylglycerol + H2O = a monoacylglycerol + a fatty acid + H(+)</text>
        <dbReference type="Rhea" id="RHEA:32731"/>
        <dbReference type="ChEBI" id="CHEBI:15377"/>
        <dbReference type="ChEBI" id="CHEBI:15378"/>
        <dbReference type="ChEBI" id="CHEBI:17408"/>
        <dbReference type="ChEBI" id="CHEBI:18035"/>
        <dbReference type="ChEBI" id="CHEBI:28868"/>
    </reaction>
</comment>
<accession>A0A0C2WWV5</accession>
<dbReference type="InParanoid" id="A0A0C2WWV5"/>
<evidence type="ECO:0000313" key="8">
    <source>
        <dbReference type="Proteomes" id="UP000054549"/>
    </source>
</evidence>
<comment type="similarity">
    <text evidence="2">Belongs to the AB hydrolase superfamily. Lipase family. Class 3 subfamily.</text>
</comment>
<feature type="domain" description="Fungal lipase-type" evidence="6">
    <location>
        <begin position="97"/>
        <end position="237"/>
    </location>
</feature>
<organism evidence="7 8">
    <name type="scientific">Amanita muscaria (strain Koide BX008)</name>
    <dbReference type="NCBI Taxonomy" id="946122"/>
    <lineage>
        <taxon>Eukaryota</taxon>
        <taxon>Fungi</taxon>
        <taxon>Dikarya</taxon>
        <taxon>Basidiomycota</taxon>
        <taxon>Agaricomycotina</taxon>
        <taxon>Agaricomycetes</taxon>
        <taxon>Agaricomycetidae</taxon>
        <taxon>Agaricales</taxon>
        <taxon>Pluteineae</taxon>
        <taxon>Amanitaceae</taxon>
        <taxon>Amanita</taxon>
    </lineage>
</organism>
<gene>
    <name evidence="7" type="ORF">M378DRAFT_124358</name>
</gene>
<keyword evidence="1" id="KW-1015">Disulfide bond</keyword>
<evidence type="ECO:0000256" key="2">
    <source>
        <dbReference type="ARBA" id="ARBA00043996"/>
    </source>
</evidence>
<evidence type="ECO:0000256" key="5">
    <source>
        <dbReference type="SAM" id="SignalP"/>
    </source>
</evidence>
<dbReference type="InterPro" id="IPR029058">
    <property type="entry name" value="AB_hydrolase_fold"/>
</dbReference>
<dbReference type="GO" id="GO:0006629">
    <property type="term" value="P:lipid metabolic process"/>
    <property type="evidence" value="ECO:0007669"/>
    <property type="project" value="InterPro"/>
</dbReference>
<dbReference type="PANTHER" id="PTHR45856">
    <property type="entry name" value="ALPHA/BETA-HYDROLASES SUPERFAMILY PROTEIN"/>
    <property type="match status" value="1"/>
</dbReference>
<feature type="signal peptide" evidence="5">
    <location>
        <begin position="1"/>
        <end position="18"/>
    </location>
</feature>
<reference evidence="7 8" key="1">
    <citation type="submission" date="2014-04" db="EMBL/GenBank/DDBJ databases">
        <title>Evolutionary Origins and Diversification of the Mycorrhizal Mutualists.</title>
        <authorList>
            <consortium name="DOE Joint Genome Institute"/>
            <consortium name="Mycorrhizal Genomics Consortium"/>
            <person name="Kohler A."/>
            <person name="Kuo A."/>
            <person name="Nagy L.G."/>
            <person name="Floudas D."/>
            <person name="Copeland A."/>
            <person name="Barry K.W."/>
            <person name="Cichocki N."/>
            <person name="Veneault-Fourrey C."/>
            <person name="LaButti K."/>
            <person name="Lindquist E.A."/>
            <person name="Lipzen A."/>
            <person name="Lundell T."/>
            <person name="Morin E."/>
            <person name="Murat C."/>
            <person name="Riley R."/>
            <person name="Ohm R."/>
            <person name="Sun H."/>
            <person name="Tunlid A."/>
            <person name="Henrissat B."/>
            <person name="Grigoriev I.V."/>
            <person name="Hibbett D.S."/>
            <person name="Martin F."/>
        </authorList>
    </citation>
    <scope>NUCLEOTIDE SEQUENCE [LARGE SCALE GENOMIC DNA]</scope>
    <source>
        <strain evidence="7 8">Koide BX008</strain>
    </source>
</reference>
<comment type="catalytic activity">
    <reaction evidence="4">
        <text>a monoacylglycerol + H2O = glycerol + a fatty acid + H(+)</text>
        <dbReference type="Rhea" id="RHEA:15245"/>
        <dbReference type="ChEBI" id="CHEBI:15377"/>
        <dbReference type="ChEBI" id="CHEBI:15378"/>
        <dbReference type="ChEBI" id="CHEBI:17408"/>
        <dbReference type="ChEBI" id="CHEBI:17754"/>
        <dbReference type="ChEBI" id="CHEBI:28868"/>
    </reaction>
</comment>
<dbReference type="Gene3D" id="3.40.50.1820">
    <property type="entry name" value="alpha/beta hydrolase"/>
    <property type="match status" value="1"/>
</dbReference>
<dbReference type="EMBL" id="KN818237">
    <property type="protein sequence ID" value="KIL66292.1"/>
    <property type="molecule type" value="Genomic_DNA"/>
</dbReference>
<dbReference type="Proteomes" id="UP000054549">
    <property type="component" value="Unassembled WGS sequence"/>
</dbReference>
<dbReference type="InterPro" id="IPR051218">
    <property type="entry name" value="Sec_MonoDiacylglyc_Lipase"/>
</dbReference>
<keyword evidence="5" id="KW-0732">Signal</keyword>